<comment type="caution">
    <text evidence="1">The sequence shown here is derived from an EMBL/GenBank/DDBJ whole genome shotgun (WGS) entry which is preliminary data.</text>
</comment>
<evidence type="ECO:0000313" key="2">
    <source>
        <dbReference type="Proteomes" id="UP000060630"/>
    </source>
</evidence>
<accession>A0A106PLN5</accession>
<protein>
    <submittedName>
        <fullName evidence="1">Uncharacterized protein</fullName>
    </submittedName>
</protein>
<organism evidence="1 2">
    <name type="scientific">Burkholderia ubonensis</name>
    <dbReference type="NCBI Taxonomy" id="101571"/>
    <lineage>
        <taxon>Bacteria</taxon>
        <taxon>Pseudomonadati</taxon>
        <taxon>Pseudomonadota</taxon>
        <taxon>Betaproteobacteria</taxon>
        <taxon>Burkholderiales</taxon>
        <taxon>Burkholderiaceae</taxon>
        <taxon>Burkholderia</taxon>
        <taxon>Burkholderia cepacia complex</taxon>
    </lineage>
</organism>
<evidence type="ECO:0000313" key="1">
    <source>
        <dbReference type="EMBL" id="KWA70491.1"/>
    </source>
</evidence>
<name>A0A106PLN5_9BURK</name>
<dbReference type="AlphaFoldDB" id="A0A106PLN5"/>
<dbReference type="EMBL" id="LPHD01000214">
    <property type="protein sequence ID" value="KWA70491.1"/>
    <property type="molecule type" value="Genomic_DNA"/>
</dbReference>
<proteinExistence type="predicted"/>
<reference evidence="1 2" key="1">
    <citation type="submission" date="2015-11" db="EMBL/GenBank/DDBJ databases">
        <title>Expanding the genomic diversity of Burkholderia species for the development of highly accurate diagnostics.</title>
        <authorList>
            <person name="Sahl J."/>
            <person name="Keim P."/>
            <person name="Wagner D."/>
        </authorList>
    </citation>
    <scope>NUCLEOTIDE SEQUENCE [LARGE SCALE GENOMIC DNA]</scope>
    <source>
        <strain evidence="1 2">MSMB2087WGS</strain>
    </source>
</reference>
<gene>
    <name evidence="1" type="ORF">WL29_08150</name>
</gene>
<dbReference type="Proteomes" id="UP000060630">
    <property type="component" value="Unassembled WGS sequence"/>
</dbReference>
<sequence length="212" mass="22859">MIHGEVVHTSIPDQPCGRVRVTFRRGVEKAAVRVGALRFGILVFIGSVSASCFGSSRTSSFCKGQPTSSSASGFDSSNLLADQPINVTTDTLEGSLHRLDDLGVVREFGESFIACSNGESACSKNDVQAARNAGSLLQSLREILPILHAFHRRNDAAKTFYGRHNDICGSALFVHGVCSFVDADIEVVPELDVTNDGAHLERSFSMDYLSNY</sequence>